<evidence type="ECO:0000256" key="9">
    <source>
        <dbReference type="SAM" id="Phobius"/>
    </source>
</evidence>
<keyword evidence="7 9" id="KW-0472">Membrane</keyword>
<evidence type="ECO:0000256" key="4">
    <source>
        <dbReference type="ARBA" id="ARBA00022692"/>
    </source>
</evidence>
<reference evidence="10 11" key="1">
    <citation type="submission" date="2024-04" db="EMBL/GenBank/DDBJ databases">
        <title>Draft genome sequence of Pseudophaeobacter arcticus NBRC 116598.</title>
        <authorList>
            <person name="Miyakawa T."/>
            <person name="Kusuya Y."/>
            <person name="Miura T."/>
        </authorList>
    </citation>
    <scope>NUCLEOTIDE SEQUENCE [LARGE SCALE GENOMIC DNA]</scope>
    <source>
        <strain evidence="10 11">SU-CL00105</strain>
    </source>
</reference>
<sequence>MIWIDTIIQGILLGGLYALFASGLSLVFGIMRLVNLAHGDLIVMGAYLILVLVTLLGLSPFIAALIAMPVMFAFGYLLQKFLLNRTLGDDILPPLLVTFGLSIALQNALLEGFSADSQRLPTNALTTASLDVGPDHSGCHAVADLWLCCIGDCWAEPVVLPDRAWPRLSCHIR</sequence>
<keyword evidence="11" id="KW-1185">Reference proteome</keyword>
<dbReference type="InterPro" id="IPR052157">
    <property type="entry name" value="BCAA_transport_permease"/>
</dbReference>
<protein>
    <recommendedName>
        <fullName evidence="12">Branched-chain amino acid transport system / permease component</fullName>
    </recommendedName>
</protein>
<evidence type="ECO:0000256" key="8">
    <source>
        <dbReference type="ARBA" id="ARBA00037998"/>
    </source>
</evidence>
<comment type="caution">
    <text evidence="10">The sequence shown here is derived from an EMBL/GenBank/DDBJ whole genome shotgun (WGS) entry which is preliminary data.</text>
</comment>
<accession>A0ABQ0AM91</accession>
<name>A0ABQ0AM91_9RHOB</name>
<dbReference type="PANTHER" id="PTHR11795">
    <property type="entry name" value="BRANCHED-CHAIN AMINO ACID TRANSPORT SYSTEM PERMEASE PROTEIN LIVH"/>
    <property type="match status" value="1"/>
</dbReference>
<evidence type="ECO:0000256" key="2">
    <source>
        <dbReference type="ARBA" id="ARBA00022448"/>
    </source>
</evidence>
<dbReference type="Pfam" id="PF02653">
    <property type="entry name" value="BPD_transp_2"/>
    <property type="match status" value="1"/>
</dbReference>
<evidence type="ECO:0000313" key="11">
    <source>
        <dbReference type="Proteomes" id="UP001441944"/>
    </source>
</evidence>
<dbReference type="EMBL" id="BAABWU010000008">
    <property type="protein sequence ID" value="GAA6196984.1"/>
    <property type="molecule type" value="Genomic_DNA"/>
</dbReference>
<comment type="similarity">
    <text evidence="8">Belongs to the binding-protein-dependent transport system permease family. LivHM subfamily.</text>
</comment>
<feature type="transmembrane region" description="Helical" evidence="9">
    <location>
        <begin position="6"/>
        <end position="34"/>
    </location>
</feature>
<organism evidence="10 11">
    <name type="scientific">Pseudophaeobacter arcticus</name>
    <dbReference type="NCBI Taxonomy" id="385492"/>
    <lineage>
        <taxon>Bacteria</taxon>
        <taxon>Pseudomonadati</taxon>
        <taxon>Pseudomonadota</taxon>
        <taxon>Alphaproteobacteria</taxon>
        <taxon>Rhodobacterales</taxon>
        <taxon>Paracoccaceae</taxon>
        <taxon>Pseudophaeobacter</taxon>
    </lineage>
</organism>
<keyword evidence="5" id="KW-0029">Amino-acid transport</keyword>
<keyword evidence="3" id="KW-1003">Cell membrane</keyword>
<keyword evidence="2" id="KW-0813">Transport</keyword>
<evidence type="ECO:0008006" key="12">
    <source>
        <dbReference type="Google" id="ProtNLM"/>
    </source>
</evidence>
<comment type="subcellular location">
    <subcellularLocation>
        <location evidence="1">Cell membrane</location>
        <topology evidence="1">Multi-pass membrane protein</topology>
    </subcellularLocation>
</comment>
<keyword evidence="4 9" id="KW-0812">Transmembrane</keyword>
<evidence type="ECO:0000256" key="6">
    <source>
        <dbReference type="ARBA" id="ARBA00022989"/>
    </source>
</evidence>
<dbReference type="InterPro" id="IPR001851">
    <property type="entry name" value="ABC_transp_permease"/>
</dbReference>
<keyword evidence="6 9" id="KW-1133">Transmembrane helix</keyword>
<dbReference type="PANTHER" id="PTHR11795:SF445">
    <property type="entry name" value="AMINO ACID ABC TRANSPORTER PERMEASE PROTEIN"/>
    <property type="match status" value="1"/>
</dbReference>
<evidence type="ECO:0000256" key="5">
    <source>
        <dbReference type="ARBA" id="ARBA00022970"/>
    </source>
</evidence>
<proteinExistence type="inferred from homology"/>
<dbReference type="CDD" id="cd06582">
    <property type="entry name" value="TM_PBP1_LivH_like"/>
    <property type="match status" value="1"/>
</dbReference>
<evidence type="ECO:0000256" key="1">
    <source>
        <dbReference type="ARBA" id="ARBA00004651"/>
    </source>
</evidence>
<evidence type="ECO:0000256" key="3">
    <source>
        <dbReference type="ARBA" id="ARBA00022475"/>
    </source>
</evidence>
<evidence type="ECO:0000313" key="10">
    <source>
        <dbReference type="EMBL" id="GAA6196984.1"/>
    </source>
</evidence>
<dbReference type="Proteomes" id="UP001441944">
    <property type="component" value="Unassembled WGS sequence"/>
</dbReference>
<feature type="transmembrane region" description="Helical" evidence="9">
    <location>
        <begin position="46"/>
        <end position="79"/>
    </location>
</feature>
<evidence type="ECO:0000256" key="7">
    <source>
        <dbReference type="ARBA" id="ARBA00023136"/>
    </source>
</evidence>
<gene>
    <name evidence="10" type="ORF">NBRC116598_24280</name>
</gene>